<dbReference type="PANTHER" id="PTHR31286:SF179">
    <property type="entry name" value="RNASE H TYPE-1 DOMAIN-CONTAINING PROTEIN"/>
    <property type="match status" value="1"/>
</dbReference>
<dbReference type="EnsemblPlants" id="PGSC0003DMT400040667">
    <property type="protein sequence ID" value="PGSC0003DMT400040667"/>
    <property type="gene ID" value="PGSC0003DMG400015724"/>
</dbReference>
<dbReference type="InterPro" id="IPR040256">
    <property type="entry name" value="At4g02000-like"/>
</dbReference>
<reference evidence="3" key="2">
    <citation type="submission" date="2015-06" db="UniProtKB">
        <authorList>
            <consortium name="EnsemblPlants"/>
        </authorList>
    </citation>
    <scope>IDENTIFICATION</scope>
    <source>
        <strain evidence="3">DM1-3 516 R44</strain>
    </source>
</reference>
<evidence type="ECO:0000256" key="1">
    <source>
        <dbReference type="SAM" id="MobiDB-lite"/>
    </source>
</evidence>
<name>M1BA73_SOLTU</name>
<dbReference type="OMA" id="ITESIWF"/>
<sequence length="260" mass="29710">MAMTTKSPSQPHHGVDPTGQNTESEPKMNYDTALCPVTKTAKPIPMKPIAYLHGEPRIIWEEEEVEQMIIKENLEFAVIGKFSYVWPEIQELRKLIPKHCELLGECKIGLLSNMHVLIRASYLEDYVNLLSKPSFYLIHRGGSYPMRTLKWDLMFDPEEETATAIVWISFPSLPPNFFVKEAVFLVAAAVGKPLQVDLATKNQTRPSCARVKVEVDLLREFPKRINVGLRKQSGEIIEKWIQIKYDHVPKYCTNCKIQGA</sequence>
<dbReference type="PANTHER" id="PTHR31286">
    <property type="entry name" value="GLYCINE-RICH CELL WALL STRUCTURAL PROTEIN 1.8-LIKE"/>
    <property type="match status" value="1"/>
</dbReference>
<dbReference type="InParanoid" id="M1BA73"/>
<dbReference type="Pfam" id="PF14111">
    <property type="entry name" value="DUF4283"/>
    <property type="match status" value="1"/>
</dbReference>
<feature type="domain" description="DUF4283" evidence="2">
    <location>
        <begin position="71"/>
        <end position="159"/>
    </location>
</feature>
<proteinExistence type="predicted"/>
<dbReference type="AlphaFoldDB" id="M1BA73"/>
<reference evidence="4" key="1">
    <citation type="journal article" date="2011" name="Nature">
        <title>Genome sequence and analysis of the tuber crop potato.</title>
        <authorList>
            <consortium name="The Potato Genome Sequencing Consortium"/>
        </authorList>
    </citation>
    <scope>NUCLEOTIDE SEQUENCE [LARGE SCALE GENOMIC DNA]</scope>
    <source>
        <strain evidence="4">cv. DM1-3 516 R44</strain>
    </source>
</reference>
<evidence type="ECO:0000259" key="2">
    <source>
        <dbReference type="Pfam" id="PF14111"/>
    </source>
</evidence>
<organism evidence="3 4">
    <name type="scientific">Solanum tuberosum</name>
    <name type="common">Potato</name>
    <dbReference type="NCBI Taxonomy" id="4113"/>
    <lineage>
        <taxon>Eukaryota</taxon>
        <taxon>Viridiplantae</taxon>
        <taxon>Streptophyta</taxon>
        <taxon>Embryophyta</taxon>
        <taxon>Tracheophyta</taxon>
        <taxon>Spermatophyta</taxon>
        <taxon>Magnoliopsida</taxon>
        <taxon>eudicotyledons</taxon>
        <taxon>Gunneridae</taxon>
        <taxon>Pentapetalae</taxon>
        <taxon>asterids</taxon>
        <taxon>lamiids</taxon>
        <taxon>Solanales</taxon>
        <taxon>Solanaceae</taxon>
        <taxon>Solanoideae</taxon>
        <taxon>Solaneae</taxon>
        <taxon>Solanum</taxon>
    </lineage>
</organism>
<accession>M1BA73</accession>
<feature type="region of interest" description="Disordered" evidence="1">
    <location>
        <begin position="1"/>
        <end position="28"/>
    </location>
</feature>
<dbReference type="Gramene" id="PGSC0003DMT400040667">
    <property type="protein sequence ID" value="PGSC0003DMT400040667"/>
    <property type="gene ID" value="PGSC0003DMG400015724"/>
</dbReference>
<dbReference type="HOGENOM" id="CLU_1059266_0_0_1"/>
<protein>
    <submittedName>
        <fullName evidence="3">DNA/RNA binding protein</fullName>
    </submittedName>
</protein>
<evidence type="ECO:0000313" key="3">
    <source>
        <dbReference type="EnsemblPlants" id="PGSC0003DMT400040667"/>
    </source>
</evidence>
<dbReference type="Proteomes" id="UP000011115">
    <property type="component" value="Unassembled WGS sequence"/>
</dbReference>
<dbReference type="STRING" id="4113.M1BA73"/>
<keyword evidence="4" id="KW-1185">Reference proteome</keyword>
<dbReference type="PaxDb" id="4113-PGSC0003DMT400040667"/>
<feature type="compositionally biased region" description="Polar residues" evidence="1">
    <location>
        <begin position="1"/>
        <end position="10"/>
    </location>
</feature>
<dbReference type="InterPro" id="IPR025558">
    <property type="entry name" value="DUF4283"/>
</dbReference>
<evidence type="ECO:0000313" key="4">
    <source>
        <dbReference type="Proteomes" id="UP000011115"/>
    </source>
</evidence>